<accession>A0A1I7WQL7</accession>
<dbReference type="WBParaSite" id="Hba_07450">
    <property type="protein sequence ID" value="Hba_07450"/>
    <property type="gene ID" value="Hba_07450"/>
</dbReference>
<sequence length="20" mass="2322">MIAHFVFAFFLFSLTNFGVI</sequence>
<dbReference type="Proteomes" id="UP000095283">
    <property type="component" value="Unplaced"/>
</dbReference>
<dbReference type="AlphaFoldDB" id="A0A1I7WQL7"/>
<keyword evidence="1" id="KW-1185">Reference proteome</keyword>
<evidence type="ECO:0000313" key="1">
    <source>
        <dbReference type="Proteomes" id="UP000095283"/>
    </source>
</evidence>
<evidence type="ECO:0000313" key="2">
    <source>
        <dbReference type="WBParaSite" id="Hba_07450"/>
    </source>
</evidence>
<organism evidence="1 2">
    <name type="scientific">Heterorhabditis bacteriophora</name>
    <name type="common">Entomopathogenic nematode worm</name>
    <dbReference type="NCBI Taxonomy" id="37862"/>
    <lineage>
        <taxon>Eukaryota</taxon>
        <taxon>Metazoa</taxon>
        <taxon>Ecdysozoa</taxon>
        <taxon>Nematoda</taxon>
        <taxon>Chromadorea</taxon>
        <taxon>Rhabditida</taxon>
        <taxon>Rhabditina</taxon>
        <taxon>Rhabditomorpha</taxon>
        <taxon>Strongyloidea</taxon>
        <taxon>Heterorhabditidae</taxon>
        <taxon>Heterorhabditis</taxon>
    </lineage>
</organism>
<proteinExistence type="predicted"/>
<protein>
    <submittedName>
        <fullName evidence="2">DUF3265 domain-containing protein</fullName>
    </submittedName>
</protein>
<name>A0A1I7WQL7_HETBA</name>
<reference evidence="2" key="1">
    <citation type="submission" date="2016-11" db="UniProtKB">
        <authorList>
            <consortium name="WormBaseParasite"/>
        </authorList>
    </citation>
    <scope>IDENTIFICATION</scope>
</reference>